<accession>A0A8T3AK89</accession>
<dbReference type="EMBL" id="JAGYWB010000016">
    <property type="protein sequence ID" value="KAI0496946.1"/>
    <property type="molecule type" value="Genomic_DNA"/>
</dbReference>
<evidence type="ECO:0000313" key="1">
    <source>
        <dbReference type="EMBL" id="KAI0496946.1"/>
    </source>
</evidence>
<reference evidence="1" key="1">
    <citation type="journal article" date="2022" name="Front. Genet.">
        <title>Chromosome-Scale Assembly of the Dendrobium nobile Genome Provides Insights Into the Molecular Mechanism of the Biosynthesis of the Medicinal Active Ingredient of Dendrobium.</title>
        <authorList>
            <person name="Xu Q."/>
            <person name="Niu S.-C."/>
            <person name="Li K.-L."/>
            <person name="Zheng P.-J."/>
            <person name="Zhang X.-J."/>
            <person name="Jia Y."/>
            <person name="Liu Y."/>
            <person name="Niu Y.-X."/>
            <person name="Yu L.-H."/>
            <person name="Chen D.-F."/>
            <person name="Zhang G.-Q."/>
        </authorList>
    </citation>
    <scope>NUCLEOTIDE SEQUENCE</scope>
    <source>
        <tissue evidence="1">Leaf</tissue>
    </source>
</reference>
<name>A0A8T3AK89_DENNO</name>
<organism evidence="1 2">
    <name type="scientific">Dendrobium nobile</name>
    <name type="common">Orchid</name>
    <dbReference type="NCBI Taxonomy" id="94219"/>
    <lineage>
        <taxon>Eukaryota</taxon>
        <taxon>Viridiplantae</taxon>
        <taxon>Streptophyta</taxon>
        <taxon>Embryophyta</taxon>
        <taxon>Tracheophyta</taxon>
        <taxon>Spermatophyta</taxon>
        <taxon>Magnoliopsida</taxon>
        <taxon>Liliopsida</taxon>
        <taxon>Asparagales</taxon>
        <taxon>Orchidaceae</taxon>
        <taxon>Epidendroideae</taxon>
        <taxon>Malaxideae</taxon>
        <taxon>Dendrobiinae</taxon>
        <taxon>Dendrobium</taxon>
    </lineage>
</organism>
<gene>
    <name evidence="1" type="ORF">KFK09_023272</name>
</gene>
<keyword evidence="2" id="KW-1185">Reference proteome</keyword>
<comment type="caution">
    <text evidence="1">The sequence shown here is derived from an EMBL/GenBank/DDBJ whole genome shotgun (WGS) entry which is preliminary data.</text>
</comment>
<sequence length="53" mass="6116">MNDLIDKLLIILSDFLGLKFYVISQASAKCHWCCKLSKQQFDHSTDSIIIHCM</sequence>
<dbReference type="AlphaFoldDB" id="A0A8T3AK89"/>
<protein>
    <submittedName>
        <fullName evidence="1">Uncharacterized protein</fullName>
    </submittedName>
</protein>
<dbReference type="Proteomes" id="UP000829196">
    <property type="component" value="Unassembled WGS sequence"/>
</dbReference>
<evidence type="ECO:0000313" key="2">
    <source>
        <dbReference type="Proteomes" id="UP000829196"/>
    </source>
</evidence>
<proteinExistence type="predicted"/>